<keyword evidence="2" id="KW-0997">Cell inner membrane</keyword>
<dbReference type="PROSITE" id="PS00211">
    <property type="entry name" value="ABC_TRANSPORTER_1"/>
    <property type="match status" value="1"/>
</dbReference>
<dbReference type="PANTHER" id="PTHR24220:SF689">
    <property type="entry name" value="LIPOPROTEIN-RELEASING SYSTEM ATP-BINDING PROTEIN LOLD"/>
    <property type="match status" value="1"/>
</dbReference>
<reference evidence="7" key="2">
    <citation type="submission" date="2022-10" db="EMBL/GenBank/DDBJ databases">
        <authorList>
            <person name="Trinh H.N."/>
        </authorList>
    </citation>
    <scope>NUCLEOTIDE SEQUENCE</scope>
    <source>
        <strain evidence="7">RN2-1</strain>
    </source>
</reference>
<dbReference type="GO" id="GO:0044874">
    <property type="term" value="P:lipoprotein localization to outer membrane"/>
    <property type="evidence" value="ECO:0007669"/>
    <property type="project" value="TreeGrafter"/>
</dbReference>
<evidence type="ECO:0000256" key="5">
    <source>
        <dbReference type="ARBA" id="ARBA00038388"/>
    </source>
</evidence>
<dbReference type="GO" id="GO:0005524">
    <property type="term" value="F:ATP binding"/>
    <property type="evidence" value="ECO:0007669"/>
    <property type="project" value="UniProtKB-KW"/>
</dbReference>
<protein>
    <submittedName>
        <fullName evidence="7">ABC transporter ATP-binding protein</fullName>
    </submittedName>
</protein>
<evidence type="ECO:0000256" key="3">
    <source>
        <dbReference type="ARBA" id="ARBA00022741"/>
    </source>
</evidence>
<reference evidence="7" key="1">
    <citation type="submission" date="2022-09" db="EMBL/GenBank/DDBJ databases">
        <title>Rhodovastum sp. nov. RN2-1 isolated from soil in Seongnam, South Korea.</title>
        <authorList>
            <person name="Le N.T."/>
        </authorList>
    </citation>
    <scope>NUCLEOTIDE SEQUENCE</scope>
    <source>
        <strain evidence="7">RN2-1</strain>
    </source>
</reference>
<keyword evidence="3" id="KW-0547">Nucleotide-binding</keyword>
<keyword evidence="2" id="KW-0472">Membrane</keyword>
<keyword evidence="4 7" id="KW-0067">ATP-binding</keyword>
<proteinExistence type="inferred from homology"/>
<evidence type="ECO:0000256" key="4">
    <source>
        <dbReference type="ARBA" id="ARBA00022840"/>
    </source>
</evidence>
<organism evidence="7 8">
    <name type="scientific">Limobrevibacterium gyesilva</name>
    <dbReference type="NCBI Taxonomy" id="2991712"/>
    <lineage>
        <taxon>Bacteria</taxon>
        <taxon>Pseudomonadati</taxon>
        <taxon>Pseudomonadota</taxon>
        <taxon>Alphaproteobacteria</taxon>
        <taxon>Acetobacterales</taxon>
        <taxon>Acetobacteraceae</taxon>
        <taxon>Limobrevibacterium</taxon>
    </lineage>
</organism>
<dbReference type="RefSeq" id="WP_264713909.1">
    <property type="nucleotide sequence ID" value="NZ_JAPDNT010000007.1"/>
</dbReference>
<dbReference type="GO" id="GO:0005886">
    <property type="term" value="C:plasma membrane"/>
    <property type="evidence" value="ECO:0007669"/>
    <property type="project" value="TreeGrafter"/>
</dbReference>
<evidence type="ECO:0000256" key="2">
    <source>
        <dbReference type="ARBA" id="ARBA00022519"/>
    </source>
</evidence>
<dbReference type="CDD" id="cd03255">
    <property type="entry name" value="ABC_MJ0796_LolCDE_FtsE"/>
    <property type="match status" value="1"/>
</dbReference>
<dbReference type="InterPro" id="IPR017871">
    <property type="entry name" value="ABC_transporter-like_CS"/>
</dbReference>
<dbReference type="InterPro" id="IPR003593">
    <property type="entry name" value="AAA+_ATPase"/>
</dbReference>
<dbReference type="InterPro" id="IPR015854">
    <property type="entry name" value="ABC_transpr_LolD-like"/>
</dbReference>
<name>A0AA41YM23_9PROT</name>
<evidence type="ECO:0000313" key="7">
    <source>
        <dbReference type="EMBL" id="MCW3475215.1"/>
    </source>
</evidence>
<dbReference type="GO" id="GO:0022857">
    <property type="term" value="F:transmembrane transporter activity"/>
    <property type="evidence" value="ECO:0007669"/>
    <property type="project" value="TreeGrafter"/>
</dbReference>
<sequence length="225" mass="23917">MNESLQLRGVQRTYRSEGGALPVLRGVDLTLQAGEIVALVAPSGTGKSTLLHLAGLLEKPDGGQVLVAGRDAGALSDGERTAIRRDSIGFVYQFHHLLGEFTAVENVVLPQMIAGKDRRAAEARALTLLTAFGLQARARHLPGKLSGGEQQRVAIARALANAPKVLLADEPTGNLDVGTASLVFEELLQTVRTHGVAALIATHNPDLAARMDRTVTLHEGRIVEY</sequence>
<dbReference type="GO" id="GO:0016887">
    <property type="term" value="F:ATP hydrolysis activity"/>
    <property type="evidence" value="ECO:0007669"/>
    <property type="project" value="InterPro"/>
</dbReference>
<dbReference type="EMBL" id="JAPDNT010000007">
    <property type="protein sequence ID" value="MCW3475215.1"/>
    <property type="molecule type" value="Genomic_DNA"/>
</dbReference>
<dbReference type="GO" id="GO:0098796">
    <property type="term" value="C:membrane protein complex"/>
    <property type="evidence" value="ECO:0007669"/>
    <property type="project" value="UniProtKB-ARBA"/>
</dbReference>
<keyword evidence="8" id="KW-1185">Reference proteome</keyword>
<evidence type="ECO:0000313" key="8">
    <source>
        <dbReference type="Proteomes" id="UP001165679"/>
    </source>
</evidence>
<comment type="similarity">
    <text evidence="5">Belongs to the ABC transporter superfamily. Macrolide exporter (TC 3.A.1.122) family.</text>
</comment>
<dbReference type="InterPro" id="IPR003439">
    <property type="entry name" value="ABC_transporter-like_ATP-bd"/>
</dbReference>
<dbReference type="FunFam" id="3.40.50.300:FF:000032">
    <property type="entry name" value="Export ABC transporter ATP-binding protein"/>
    <property type="match status" value="1"/>
</dbReference>
<dbReference type="GO" id="GO:0089705">
    <property type="term" value="P:protein localization to outer membrane"/>
    <property type="evidence" value="ECO:0007669"/>
    <property type="project" value="TreeGrafter"/>
</dbReference>
<keyword evidence="2" id="KW-1003">Cell membrane</keyword>
<accession>A0AA41YM23</accession>
<feature type="domain" description="ABC transporter" evidence="6">
    <location>
        <begin position="5"/>
        <end position="225"/>
    </location>
</feature>
<dbReference type="Gene3D" id="3.40.50.300">
    <property type="entry name" value="P-loop containing nucleotide triphosphate hydrolases"/>
    <property type="match status" value="1"/>
</dbReference>
<keyword evidence="1" id="KW-0813">Transport</keyword>
<evidence type="ECO:0000256" key="1">
    <source>
        <dbReference type="ARBA" id="ARBA00022448"/>
    </source>
</evidence>
<dbReference type="AlphaFoldDB" id="A0AA41YM23"/>
<dbReference type="PANTHER" id="PTHR24220">
    <property type="entry name" value="IMPORT ATP-BINDING PROTEIN"/>
    <property type="match status" value="1"/>
</dbReference>
<dbReference type="SMART" id="SM00382">
    <property type="entry name" value="AAA"/>
    <property type="match status" value="1"/>
</dbReference>
<evidence type="ECO:0000259" key="6">
    <source>
        <dbReference type="PROSITE" id="PS50893"/>
    </source>
</evidence>
<dbReference type="Pfam" id="PF00005">
    <property type="entry name" value="ABC_tran"/>
    <property type="match status" value="1"/>
</dbReference>
<dbReference type="Proteomes" id="UP001165679">
    <property type="component" value="Unassembled WGS sequence"/>
</dbReference>
<gene>
    <name evidence="7" type="ORF">OL599_11600</name>
</gene>
<dbReference type="PROSITE" id="PS50893">
    <property type="entry name" value="ABC_TRANSPORTER_2"/>
    <property type="match status" value="1"/>
</dbReference>
<comment type="caution">
    <text evidence="7">The sequence shown here is derived from an EMBL/GenBank/DDBJ whole genome shotgun (WGS) entry which is preliminary data.</text>
</comment>
<dbReference type="InterPro" id="IPR017911">
    <property type="entry name" value="MacB-like_ATP-bd"/>
</dbReference>
<dbReference type="SUPFAM" id="SSF52540">
    <property type="entry name" value="P-loop containing nucleoside triphosphate hydrolases"/>
    <property type="match status" value="1"/>
</dbReference>
<dbReference type="InterPro" id="IPR027417">
    <property type="entry name" value="P-loop_NTPase"/>
</dbReference>